<dbReference type="eggNOG" id="arCOG04169">
    <property type="taxonomic scope" value="Archaea"/>
</dbReference>
<name>L9W2S9_9EURY</name>
<dbReference type="EMBL" id="AOHY01000055">
    <property type="protein sequence ID" value="ELY43804.1"/>
    <property type="molecule type" value="Genomic_DNA"/>
</dbReference>
<dbReference type="Proteomes" id="UP000011690">
    <property type="component" value="Unassembled WGS sequence"/>
</dbReference>
<reference evidence="2 3" key="1">
    <citation type="journal article" date="2014" name="PLoS Genet.">
        <title>Phylogenetically driven sequencing of extremely halophilic archaea reveals strategies for static and dynamic osmo-response.</title>
        <authorList>
            <person name="Becker E.A."/>
            <person name="Seitzer P.M."/>
            <person name="Tritt A."/>
            <person name="Larsen D."/>
            <person name="Krusor M."/>
            <person name="Yao A.I."/>
            <person name="Wu D."/>
            <person name="Madern D."/>
            <person name="Eisen J.A."/>
            <person name="Darling A.E."/>
            <person name="Facciotti M.T."/>
        </authorList>
    </citation>
    <scope>NUCLEOTIDE SEQUENCE [LARGE SCALE GENOMIC DNA]</scope>
    <source>
        <strain evidence="2 3">JCM 10635</strain>
    </source>
</reference>
<evidence type="ECO:0000313" key="3">
    <source>
        <dbReference type="Proteomes" id="UP000011690"/>
    </source>
</evidence>
<keyword evidence="3" id="KW-1185">Reference proteome</keyword>
<sequence>MGWKEAAEPVLTRMPAVRRPEGHVPFKRKLAWTAGILVLYFFLTNISLLG</sequence>
<dbReference type="InterPro" id="IPR023201">
    <property type="entry name" value="SecY_dom_sf"/>
</dbReference>
<keyword evidence="1" id="KW-0812">Transmembrane</keyword>
<evidence type="ECO:0000313" key="2">
    <source>
        <dbReference type="EMBL" id="ELY43804.1"/>
    </source>
</evidence>
<evidence type="ECO:0000256" key="1">
    <source>
        <dbReference type="SAM" id="Phobius"/>
    </source>
</evidence>
<feature type="transmembrane region" description="Helical" evidence="1">
    <location>
        <begin position="30"/>
        <end position="49"/>
    </location>
</feature>
<dbReference type="Gene3D" id="1.10.3370.10">
    <property type="entry name" value="SecY subunit domain"/>
    <property type="match status" value="1"/>
</dbReference>
<comment type="caution">
    <text evidence="2">The sequence shown here is derived from an EMBL/GenBank/DDBJ whole genome shotgun (WGS) entry which is preliminary data.</text>
</comment>
<accession>L9W2S9</accession>
<proteinExistence type="predicted"/>
<protein>
    <submittedName>
        <fullName evidence="2">Preprotein translocase subunit SecY</fullName>
    </submittedName>
</protein>
<keyword evidence="1" id="KW-0472">Membrane</keyword>
<organism evidence="2 3">
    <name type="scientific">Natronorubrum bangense JCM 10635</name>
    <dbReference type="NCBI Taxonomy" id="1227500"/>
    <lineage>
        <taxon>Archaea</taxon>
        <taxon>Methanobacteriati</taxon>
        <taxon>Methanobacteriota</taxon>
        <taxon>Stenosarchaea group</taxon>
        <taxon>Halobacteria</taxon>
        <taxon>Halobacteriales</taxon>
        <taxon>Natrialbaceae</taxon>
        <taxon>Natronorubrum</taxon>
    </lineage>
</organism>
<feature type="non-terminal residue" evidence="2">
    <location>
        <position position="50"/>
    </location>
</feature>
<keyword evidence="1" id="KW-1133">Transmembrane helix</keyword>
<dbReference type="STRING" id="1227500.C494_18287"/>
<dbReference type="SUPFAM" id="SSF103491">
    <property type="entry name" value="Preprotein translocase SecY subunit"/>
    <property type="match status" value="1"/>
</dbReference>
<gene>
    <name evidence="2" type="ORF">C494_18287</name>
</gene>
<dbReference type="AlphaFoldDB" id="L9W2S9"/>